<feature type="transmembrane region" description="Helical" evidence="2">
    <location>
        <begin position="1292"/>
        <end position="1308"/>
    </location>
</feature>
<organism evidence="3 4">
    <name type="scientific">Arthrobacter ginsengisoli</name>
    <dbReference type="NCBI Taxonomy" id="1356565"/>
    <lineage>
        <taxon>Bacteria</taxon>
        <taxon>Bacillati</taxon>
        <taxon>Actinomycetota</taxon>
        <taxon>Actinomycetes</taxon>
        <taxon>Micrococcales</taxon>
        <taxon>Micrococcaceae</taxon>
        <taxon>Arthrobacter</taxon>
    </lineage>
</organism>
<feature type="transmembrane region" description="Helical" evidence="2">
    <location>
        <begin position="170"/>
        <end position="190"/>
    </location>
</feature>
<feature type="transmembrane region" description="Helical" evidence="2">
    <location>
        <begin position="146"/>
        <end position="164"/>
    </location>
</feature>
<evidence type="ECO:0000313" key="3">
    <source>
        <dbReference type="EMBL" id="MDR7082177.1"/>
    </source>
</evidence>
<feature type="transmembrane region" description="Helical" evidence="2">
    <location>
        <begin position="458"/>
        <end position="480"/>
    </location>
</feature>
<feature type="transmembrane region" description="Helical" evidence="2">
    <location>
        <begin position="764"/>
        <end position="788"/>
    </location>
</feature>
<keyword evidence="4" id="KW-1185">Reference proteome</keyword>
<evidence type="ECO:0008006" key="5">
    <source>
        <dbReference type="Google" id="ProtNLM"/>
    </source>
</evidence>
<feature type="transmembrane region" description="Helical" evidence="2">
    <location>
        <begin position="487"/>
        <end position="515"/>
    </location>
</feature>
<feature type="transmembrane region" description="Helical" evidence="2">
    <location>
        <begin position="556"/>
        <end position="576"/>
    </location>
</feature>
<evidence type="ECO:0000256" key="1">
    <source>
        <dbReference type="SAM" id="MobiDB-lite"/>
    </source>
</evidence>
<dbReference type="RefSeq" id="WP_310052376.1">
    <property type="nucleotide sequence ID" value="NZ_JAVDVQ010000005.1"/>
</dbReference>
<feature type="transmembrane region" description="Helical" evidence="2">
    <location>
        <begin position="1267"/>
        <end position="1286"/>
    </location>
</feature>
<feature type="region of interest" description="Disordered" evidence="1">
    <location>
        <begin position="69"/>
        <end position="137"/>
    </location>
</feature>
<feature type="transmembrane region" description="Helical" evidence="2">
    <location>
        <begin position="976"/>
        <end position="997"/>
    </location>
</feature>
<evidence type="ECO:0000256" key="2">
    <source>
        <dbReference type="SAM" id="Phobius"/>
    </source>
</evidence>
<accession>A0ABU1UAG1</accession>
<feature type="transmembrane region" description="Helical" evidence="2">
    <location>
        <begin position="614"/>
        <end position="634"/>
    </location>
</feature>
<feature type="transmembrane region" description="Helical" evidence="2">
    <location>
        <begin position="1207"/>
        <end position="1226"/>
    </location>
</feature>
<sequence>MPSPVQTLLLLLLVIGALLVGNRRGRAQERRRGQEVSRGAFAAGFRAGHLQGWRDGQTAREQRAATILPAGGTPQPAAQPAQPLPPAPPAGDRQPFPLVRTAPHDPLRPRQIQRSVPPPARPAVPLESAAERAARKEKRDRQNINITLYVASLLLVAAGALFVGTSLPEVLRFAGVAAITALFYTGGLFLHPRAPRLRPAAVAFAGTGLALIPVAGLALYNFILHEGPTAWLVTSVIGTVAYVAAAVRMDSKVLAYLSLTFVASTAWSGISVLGGALVWYFAALIAAAVLLTLFALMRPRWMPSVFLKPLMDLHPFVVPSVAVAVTCVSLLLGKGEYALIMFLCGAYLAVLAAVPQSRFRVAQYYGARLSLTVAAAAGAWAAGDSLPWALLAALMLAALQAVLLASELKVVPATLLGPAGRRRVDVLGTFGLQLLLTLLWAAASRFEADAGPAVDVPVWVPLLLALLTGMALALGLGGLAEGAPVAALLLAAVFGASTGGWTHAGFLLLVALFWAVRSLPPTEPLRAHFVLAARIAVTLAVPAVVAAVAGGGTATVPVVSAFLLALVLQQLTTAALVRAGVRSLVPDASLAAFSLAALPALAVLALMDGGQGRSLTGAAVVLQLLASLGVGWALSGEGAAGSSRRTGVRALLPLGMAAALAGMAFAGVSLLAGNISLALTVLYLVLTALRRGALQQRWRYWWMARGTGTVLVLTGFQQLRQAAGPLLLGSEEVVAASLAVVVLGLQLAFPLLAETRGRAPRGVLTDAAAVLVLQAAALAALTASALSYRPSGSWQLTAAAVVIALSAAAAGYWLRLRPAAAVFAPAVLAVLLLARAGSAPDVGLVLGIFAGFSAVMVMAAPSRTAKGGYFASARVLTLALALVLSYDATVSATAVSVTFGLVLAAQHAIRWLMRHRLVEIPFQQAAVWIALAAQAVLPLGFLVAEPDDGGRWVVLLHAALLLVCAAVASRVFAARGAAYLAVYAAGLGTVALGPLVQFDGGSSPGGALDQPLLSHDGVVAVLLVLSVAATAAGLLFRRDARADVERWLWLVASGAFVGSALLLAPLAAEWLTGASVLVLAVVCFAASRLERWPGLYVPAVGAVLAGATLAAGEMLAAVPGVWGSYLPWLAGCAPAAASLYAVRWLRRDALATDPVRRWSMAGAAILGLGLAAGAGQVWDGTAWAGAALVAAIAAVCCAEVPAGSRRLAAELGLFATTAAVQRAVLFTRPGPGSDGPDWFWTLQWYVVLAGVLGALRLVSGFRSAGRVLWSGGAGLLTLSGLGIIFGGDPGRQLWVLALLAVLLMAGLASGERMFVRWGAAGVALCILWATRQYTFALLALIAAALIALAVWRLNRSRPEAVEPARQREPAEHG</sequence>
<feature type="transmembrane region" description="Helical" evidence="2">
    <location>
        <begin position="867"/>
        <end position="886"/>
    </location>
</feature>
<comment type="caution">
    <text evidence="3">The sequence shown here is derived from an EMBL/GenBank/DDBJ whole genome shotgun (WGS) entry which is preliminary data.</text>
</comment>
<dbReference type="Proteomes" id="UP001252243">
    <property type="component" value="Unassembled WGS sequence"/>
</dbReference>
<feature type="transmembrane region" description="Helical" evidence="2">
    <location>
        <begin position="1017"/>
        <end position="1035"/>
    </location>
</feature>
<gene>
    <name evidence="3" type="ORF">J2X01_001465</name>
</gene>
<feature type="transmembrane region" description="Helical" evidence="2">
    <location>
        <begin position="925"/>
        <end position="944"/>
    </location>
</feature>
<feature type="transmembrane region" description="Helical" evidence="2">
    <location>
        <begin position="1047"/>
        <end position="1064"/>
    </location>
</feature>
<feature type="transmembrane region" description="Helical" evidence="2">
    <location>
        <begin position="588"/>
        <end position="607"/>
    </location>
</feature>
<reference evidence="3 4" key="1">
    <citation type="submission" date="2023-07" db="EMBL/GenBank/DDBJ databases">
        <title>Sorghum-associated microbial communities from plants grown in Nebraska, USA.</title>
        <authorList>
            <person name="Schachtman D."/>
        </authorList>
    </citation>
    <scope>NUCLEOTIDE SEQUENCE [LARGE SCALE GENOMIC DNA]</scope>
    <source>
        <strain evidence="3 4">BE167</strain>
    </source>
</reference>
<feature type="transmembrane region" description="Helical" evidence="2">
    <location>
        <begin position="1157"/>
        <end position="1175"/>
    </location>
</feature>
<feature type="transmembrane region" description="Helical" evidence="2">
    <location>
        <begin position="950"/>
        <end position="969"/>
    </location>
</feature>
<feature type="transmembrane region" description="Helical" evidence="2">
    <location>
        <begin position="733"/>
        <end position="752"/>
    </location>
</feature>
<keyword evidence="2" id="KW-0472">Membrane</keyword>
<feature type="transmembrane region" description="Helical" evidence="2">
    <location>
        <begin position="388"/>
        <end position="405"/>
    </location>
</feature>
<keyword evidence="2" id="KW-1133">Transmembrane helix</keyword>
<feature type="transmembrane region" description="Helical" evidence="2">
    <location>
        <begin position="1125"/>
        <end position="1145"/>
    </location>
</feature>
<feature type="transmembrane region" description="Helical" evidence="2">
    <location>
        <begin position="842"/>
        <end position="860"/>
    </location>
</feature>
<dbReference type="EMBL" id="JAVDVQ010000005">
    <property type="protein sequence ID" value="MDR7082177.1"/>
    <property type="molecule type" value="Genomic_DNA"/>
</dbReference>
<keyword evidence="2" id="KW-0812">Transmembrane</keyword>
<feature type="transmembrane region" description="Helical" evidence="2">
    <location>
        <begin position="1096"/>
        <end position="1119"/>
    </location>
</feature>
<feature type="transmembrane region" description="Helical" evidence="2">
    <location>
        <begin position="1070"/>
        <end position="1089"/>
    </location>
</feature>
<feature type="transmembrane region" description="Helical" evidence="2">
    <location>
        <begin position="794"/>
        <end position="814"/>
    </location>
</feature>
<feature type="transmembrane region" description="Helical" evidence="2">
    <location>
        <begin position="527"/>
        <end position="549"/>
    </location>
</feature>
<feature type="transmembrane region" description="Helical" evidence="2">
    <location>
        <begin position="309"/>
        <end position="331"/>
    </location>
</feature>
<feature type="transmembrane region" description="Helical" evidence="2">
    <location>
        <begin position="698"/>
        <end position="717"/>
    </location>
</feature>
<feature type="transmembrane region" description="Helical" evidence="2">
    <location>
        <begin position="426"/>
        <end position="446"/>
    </location>
</feature>
<feature type="transmembrane region" description="Helical" evidence="2">
    <location>
        <begin position="254"/>
        <end position="273"/>
    </location>
</feature>
<evidence type="ECO:0000313" key="4">
    <source>
        <dbReference type="Proteomes" id="UP001252243"/>
    </source>
</evidence>
<name>A0ABU1UAG1_9MICC</name>
<feature type="transmembrane region" description="Helical" evidence="2">
    <location>
        <begin position="654"/>
        <end position="686"/>
    </location>
</feature>
<feature type="transmembrane region" description="Helical" evidence="2">
    <location>
        <begin position="1335"/>
        <end position="1353"/>
    </location>
</feature>
<feature type="transmembrane region" description="Helical" evidence="2">
    <location>
        <begin position="229"/>
        <end position="247"/>
    </location>
</feature>
<feature type="transmembrane region" description="Helical" evidence="2">
    <location>
        <begin position="366"/>
        <end position="382"/>
    </location>
</feature>
<feature type="transmembrane region" description="Helical" evidence="2">
    <location>
        <begin position="202"/>
        <end position="223"/>
    </location>
</feature>
<feature type="transmembrane region" description="Helical" evidence="2">
    <location>
        <begin position="1238"/>
        <end position="1255"/>
    </location>
</feature>
<feature type="transmembrane region" description="Helical" evidence="2">
    <location>
        <begin position="6"/>
        <end position="22"/>
    </location>
</feature>
<proteinExistence type="predicted"/>
<feature type="transmembrane region" description="Helical" evidence="2">
    <location>
        <begin position="819"/>
        <end position="836"/>
    </location>
</feature>
<feature type="transmembrane region" description="Helical" evidence="2">
    <location>
        <begin position="892"/>
        <end position="913"/>
    </location>
</feature>
<feature type="transmembrane region" description="Helical" evidence="2">
    <location>
        <begin position="337"/>
        <end position="354"/>
    </location>
</feature>
<protein>
    <recommendedName>
        <fullName evidence="5">DUF2339 domain-containing protein</fullName>
    </recommendedName>
</protein>
<feature type="compositionally biased region" description="Low complexity" evidence="1">
    <location>
        <begin position="69"/>
        <end position="81"/>
    </location>
</feature>
<feature type="transmembrane region" description="Helical" evidence="2">
    <location>
        <begin position="1181"/>
        <end position="1200"/>
    </location>
</feature>
<feature type="transmembrane region" description="Helical" evidence="2">
    <location>
        <begin position="1313"/>
        <end position="1329"/>
    </location>
</feature>
<feature type="transmembrane region" description="Helical" evidence="2">
    <location>
        <begin position="279"/>
        <end position="297"/>
    </location>
</feature>